<evidence type="ECO:0000259" key="2">
    <source>
        <dbReference type="Pfam" id="PF25231"/>
    </source>
</evidence>
<gene>
    <name evidence="3" type="ORF">I5E68_14695</name>
</gene>
<reference evidence="3" key="1">
    <citation type="submission" date="2020-11" db="EMBL/GenBank/DDBJ databases">
        <title>Novosphingobium aureum sp. nov., a marine bacterium isolated from sediment of a salt flat.</title>
        <authorList>
            <person name="Yoo Y."/>
            <person name="Kim J.-J."/>
        </authorList>
    </citation>
    <scope>NUCLEOTIDE SEQUENCE</scope>
    <source>
        <strain evidence="3">YJ-S2-02</strain>
    </source>
</reference>
<dbReference type="AlphaFoldDB" id="A0A931MMI6"/>
<feature type="transmembrane region" description="Helical" evidence="1">
    <location>
        <begin position="142"/>
        <end position="163"/>
    </location>
</feature>
<accession>A0A931MMI6</accession>
<organism evidence="3 4">
    <name type="scientific">Novosphingobium aureum</name>
    <dbReference type="NCBI Taxonomy" id="2792964"/>
    <lineage>
        <taxon>Bacteria</taxon>
        <taxon>Pseudomonadati</taxon>
        <taxon>Pseudomonadota</taxon>
        <taxon>Alphaproteobacteria</taxon>
        <taxon>Sphingomonadales</taxon>
        <taxon>Sphingomonadaceae</taxon>
        <taxon>Novosphingobium</taxon>
    </lineage>
</organism>
<feature type="transmembrane region" description="Helical" evidence="1">
    <location>
        <begin position="21"/>
        <end position="43"/>
    </location>
</feature>
<evidence type="ECO:0000256" key="1">
    <source>
        <dbReference type="SAM" id="Phobius"/>
    </source>
</evidence>
<dbReference type="Pfam" id="PF25231">
    <property type="entry name" value="DUF7847"/>
    <property type="match status" value="1"/>
</dbReference>
<dbReference type="InterPro" id="IPR057169">
    <property type="entry name" value="DUF7847"/>
</dbReference>
<dbReference type="EMBL" id="JADZGI010000002">
    <property type="protein sequence ID" value="MBH0114191.1"/>
    <property type="molecule type" value="Genomic_DNA"/>
</dbReference>
<proteinExistence type="predicted"/>
<keyword evidence="1" id="KW-0812">Transmembrane</keyword>
<dbReference type="Proteomes" id="UP000617634">
    <property type="component" value="Unassembled WGS sequence"/>
</dbReference>
<keyword evidence="1" id="KW-0472">Membrane</keyword>
<feature type="transmembrane region" description="Helical" evidence="1">
    <location>
        <begin position="236"/>
        <end position="261"/>
    </location>
</feature>
<feature type="transmembrane region" description="Helical" evidence="1">
    <location>
        <begin position="198"/>
        <end position="224"/>
    </location>
</feature>
<feature type="domain" description="DUF7847" evidence="2">
    <location>
        <begin position="39"/>
        <end position="267"/>
    </location>
</feature>
<dbReference type="RefSeq" id="WP_197165285.1">
    <property type="nucleotide sequence ID" value="NZ_JADZGI010000002.1"/>
</dbReference>
<protein>
    <submittedName>
        <fullName evidence="3">Lipoyltransferase</fullName>
    </submittedName>
</protein>
<sequence length="280" mass="29135">MRFDSNRAWTGGIAKVMANRDVLIALAGVFFFLPTLLSGVFLADVQAVMMANLENEAVLKQVMAEHMGSILALSLGSALVQGLGYLAVMALLSGQGRPTVGEAIRTAFRSLPTLIAASLIYFAAFVLIMLVAGLFVGALGGLTGLAGVMSGVMVLFVMVGLFYTSIRLSLLTATIVRDGIANPLHALLRSWQLTRGNALRLLGFFLLLFAGYLALSFVLSLFVVTPVALLAGPGDATTLAGGIVSGLIGAVASVIMTALLVEAHEQLSGGMPGSEAKTFE</sequence>
<evidence type="ECO:0000313" key="3">
    <source>
        <dbReference type="EMBL" id="MBH0114191.1"/>
    </source>
</evidence>
<keyword evidence="4" id="KW-1185">Reference proteome</keyword>
<name>A0A931MMI6_9SPHN</name>
<keyword evidence="1" id="KW-1133">Transmembrane helix</keyword>
<evidence type="ECO:0000313" key="4">
    <source>
        <dbReference type="Proteomes" id="UP000617634"/>
    </source>
</evidence>
<feature type="transmembrane region" description="Helical" evidence="1">
    <location>
        <begin position="70"/>
        <end position="92"/>
    </location>
</feature>
<feature type="transmembrane region" description="Helical" evidence="1">
    <location>
        <begin position="113"/>
        <end position="136"/>
    </location>
</feature>
<comment type="caution">
    <text evidence="3">The sequence shown here is derived from an EMBL/GenBank/DDBJ whole genome shotgun (WGS) entry which is preliminary data.</text>
</comment>